<feature type="region of interest" description="Disordered" evidence="1">
    <location>
        <begin position="112"/>
        <end position="136"/>
    </location>
</feature>
<reference evidence="3" key="1">
    <citation type="submission" date="2013-09" db="EMBL/GenBank/DDBJ databases">
        <title>The Genome Sequence of Anopheles maculatus species B.</title>
        <authorList>
            <consortium name="The Broad Institute Genomics Platform"/>
            <person name="Neafsey D.E."/>
            <person name="Besansky N."/>
            <person name="Howell P."/>
            <person name="Walton C."/>
            <person name="Young S.K."/>
            <person name="Zeng Q."/>
            <person name="Gargeya S."/>
            <person name="Fitzgerald M."/>
            <person name="Haas B."/>
            <person name="Abouelleil A."/>
            <person name="Allen A.W."/>
            <person name="Alvarado L."/>
            <person name="Arachchi H.M."/>
            <person name="Berlin A.M."/>
            <person name="Chapman S.B."/>
            <person name="Gainer-Dewar J."/>
            <person name="Goldberg J."/>
            <person name="Griggs A."/>
            <person name="Gujja S."/>
            <person name="Hansen M."/>
            <person name="Howarth C."/>
            <person name="Imamovic A."/>
            <person name="Ireland A."/>
            <person name="Larimer J."/>
            <person name="McCowan C."/>
            <person name="Murphy C."/>
            <person name="Pearson M."/>
            <person name="Poon T.W."/>
            <person name="Priest M."/>
            <person name="Roberts A."/>
            <person name="Saif S."/>
            <person name="Shea T."/>
            <person name="Sisk P."/>
            <person name="Sykes S."/>
            <person name="Wortman J."/>
            <person name="Nusbaum C."/>
            <person name="Birren B."/>
        </authorList>
    </citation>
    <scope>NUCLEOTIDE SEQUENCE [LARGE SCALE GENOMIC DNA]</scope>
    <source>
        <strain evidence="3">maculatus3</strain>
    </source>
</reference>
<evidence type="ECO:0000256" key="1">
    <source>
        <dbReference type="SAM" id="MobiDB-lite"/>
    </source>
</evidence>
<feature type="compositionally biased region" description="Polar residues" evidence="1">
    <location>
        <begin position="7"/>
        <end position="33"/>
    </location>
</feature>
<dbReference type="VEuPathDB" id="VectorBase:AMAM018969"/>
<dbReference type="EnsemblMetazoa" id="AMAM018969-RA">
    <property type="protein sequence ID" value="AMAM018969-PA"/>
    <property type="gene ID" value="AMAM018969"/>
</dbReference>
<proteinExistence type="predicted"/>
<evidence type="ECO:0000313" key="3">
    <source>
        <dbReference type="Proteomes" id="UP000075901"/>
    </source>
</evidence>
<reference evidence="2" key="2">
    <citation type="submission" date="2020-05" db="UniProtKB">
        <authorList>
            <consortium name="EnsemblMetazoa"/>
        </authorList>
    </citation>
    <scope>IDENTIFICATION</scope>
    <source>
        <strain evidence="2">maculatus3</strain>
    </source>
</reference>
<keyword evidence="3" id="KW-1185">Reference proteome</keyword>
<accession>A0A182T3M4</accession>
<feature type="region of interest" description="Disordered" evidence="1">
    <location>
        <begin position="1"/>
        <end position="33"/>
    </location>
</feature>
<sequence length="226" mass="24049">MMMQGSLHINQPTNSAPSQQQNGNGSLQPQSQMNQFKNPFSLNLATFNTGNSANQNATVLGSNPESNIEIQCGDISQSQMSPAIAAMAPSGNNPALAVETRQHAADIEVAPPVPSQQPMESSLQTPPLPSTPTGFGETVPGPQPAPLPMSLTADAGMSIGQTDNGNAMGSDTYQRTLEYVQNCQNWNESADMVSSSTHPSSNLVINDMSTSLSSYFEEDRYLQMIQ</sequence>
<evidence type="ECO:0000313" key="2">
    <source>
        <dbReference type="EnsemblMetazoa" id="AMAM018969-PA"/>
    </source>
</evidence>
<dbReference type="Proteomes" id="UP000075901">
    <property type="component" value="Unassembled WGS sequence"/>
</dbReference>
<organism evidence="2 3">
    <name type="scientific">Anopheles maculatus</name>
    <dbReference type="NCBI Taxonomy" id="74869"/>
    <lineage>
        <taxon>Eukaryota</taxon>
        <taxon>Metazoa</taxon>
        <taxon>Ecdysozoa</taxon>
        <taxon>Arthropoda</taxon>
        <taxon>Hexapoda</taxon>
        <taxon>Insecta</taxon>
        <taxon>Pterygota</taxon>
        <taxon>Neoptera</taxon>
        <taxon>Endopterygota</taxon>
        <taxon>Diptera</taxon>
        <taxon>Nematocera</taxon>
        <taxon>Culicoidea</taxon>
        <taxon>Culicidae</taxon>
        <taxon>Anophelinae</taxon>
        <taxon>Anopheles</taxon>
        <taxon>Anopheles maculatus group</taxon>
    </lineage>
</organism>
<protein>
    <submittedName>
        <fullName evidence="2">Uncharacterized protein</fullName>
    </submittedName>
</protein>
<name>A0A182T3M4_9DIPT</name>
<dbReference type="AlphaFoldDB" id="A0A182T3M4"/>